<feature type="domain" description="AB hydrolase-1" evidence="1">
    <location>
        <begin position="58"/>
        <end position="109"/>
    </location>
</feature>
<evidence type="ECO:0000313" key="2">
    <source>
        <dbReference type="EMBL" id="MBC3934140.1"/>
    </source>
</evidence>
<keyword evidence="3" id="KW-1185">Reference proteome</keyword>
<protein>
    <submittedName>
        <fullName evidence="2">Alpha/beta fold hydrolase</fullName>
    </submittedName>
</protein>
<dbReference type="Pfam" id="PF00561">
    <property type="entry name" value="Abhydrolase_1"/>
    <property type="match status" value="1"/>
</dbReference>
<gene>
    <name evidence="2" type="ORF">H8K47_02085</name>
</gene>
<dbReference type="AlphaFoldDB" id="A0A923I7N6"/>
<dbReference type="SUPFAM" id="SSF53474">
    <property type="entry name" value="alpha/beta-Hydrolases"/>
    <property type="match status" value="1"/>
</dbReference>
<dbReference type="EMBL" id="JACOGG010000002">
    <property type="protein sequence ID" value="MBC3934140.1"/>
    <property type="molecule type" value="Genomic_DNA"/>
</dbReference>
<dbReference type="RefSeq" id="WP_186879778.1">
    <property type="nucleotide sequence ID" value="NZ_JACOGG010000002.1"/>
</dbReference>
<dbReference type="InterPro" id="IPR000073">
    <property type="entry name" value="AB_hydrolase_1"/>
</dbReference>
<reference evidence="2" key="1">
    <citation type="submission" date="2020-08" db="EMBL/GenBank/DDBJ databases">
        <title>Novel species isolated from subtropical streams in China.</title>
        <authorList>
            <person name="Lu H."/>
        </authorList>
    </citation>
    <scope>NUCLEOTIDE SEQUENCE</scope>
    <source>
        <strain evidence="2">CY7W</strain>
    </source>
</reference>
<accession>A0A923I7N6</accession>
<proteinExistence type="predicted"/>
<organism evidence="2 3">
    <name type="scientific">Undibacterium rugosum</name>
    <dbReference type="NCBI Taxonomy" id="2762291"/>
    <lineage>
        <taxon>Bacteria</taxon>
        <taxon>Pseudomonadati</taxon>
        <taxon>Pseudomonadota</taxon>
        <taxon>Betaproteobacteria</taxon>
        <taxon>Burkholderiales</taxon>
        <taxon>Oxalobacteraceae</taxon>
        <taxon>Undibacterium</taxon>
    </lineage>
</organism>
<dbReference type="Gene3D" id="3.40.50.1820">
    <property type="entry name" value="alpha/beta hydrolase"/>
    <property type="match status" value="1"/>
</dbReference>
<evidence type="ECO:0000259" key="1">
    <source>
        <dbReference type="Pfam" id="PF00561"/>
    </source>
</evidence>
<dbReference type="Proteomes" id="UP000612361">
    <property type="component" value="Unassembled WGS sequence"/>
</dbReference>
<keyword evidence="2" id="KW-0378">Hydrolase</keyword>
<comment type="caution">
    <text evidence="2">The sequence shown here is derived from an EMBL/GenBank/DDBJ whole genome shotgun (WGS) entry which is preliminary data.</text>
</comment>
<sequence>MTTTSLPLVLLPGFMCDARLWHALQPALATIGPLILCEPLQGDSIEAMALHVLPQLPEQCHLIAFSMGGYVARHLAAIAPQRVRSLSLLNTSARASSAEEVQRNQQQIRMLQTFHIVGKPALHCNALSIRPILSAKLYWIYCSLCHSI</sequence>
<dbReference type="InterPro" id="IPR029058">
    <property type="entry name" value="AB_hydrolase_fold"/>
</dbReference>
<evidence type="ECO:0000313" key="3">
    <source>
        <dbReference type="Proteomes" id="UP000612361"/>
    </source>
</evidence>
<dbReference type="GO" id="GO:0016787">
    <property type="term" value="F:hydrolase activity"/>
    <property type="evidence" value="ECO:0007669"/>
    <property type="project" value="UniProtKB-KW"/>
</dbReference>
<name>A0A923I7N6_9BURK</name>